<keyword evidence="1" id="KW-0732">Signal</keyword>
<evidence type="ECO:0000313" key="2">
    <source>
        <dbReference type="EMBL" id="OCQ51269.1"/>
    </source>
</evidence>
<dbReference type="STRING" id="286156.Ppb6_03490"/>
<name>A0A1C0U028_9GAMM</name>
<dbReference type="PROSITE" id="PS51257">
    <property type="entry name" value="PROKAR_LIPOPROTEIN"/>
    <property type="match status" value="1"/>
</dbReference>
<evidence type="ECO:0008006" key="4">
    <source>
        <dbReference type="Google" id="ProtNLM"/>
    </source>
</evidence>
<keyword evidence="3" id="KW-1185">Reference proteome</keyword>
<evidence type="ECO:0000256" key="1">
    <source>
        <dbReference type="SAM" id="SignalP"/>
    </source>
</evidence>
<dbReference type="RefSeq" id="WP_065824182.1">
    <property type="nucleotide sequence ID" value="NZ_CAWMQZ010000165.1"/>
</dbReference>
<proteinExistence type="predicted"/>
<reference evidence="2 3" key="1">
    <citation type="submission" date="2015-12" db="EMBL/GenBank/DDBJ databases">
        <title>Genome comparisons provide insights into the role of secondary metabolites in the pathogenic phase of the Photorhabdus life cycle.</title>
        <authorList>
            <person name="Tobias N.J."/>
            <person name="Mishra B."/>
            <person name="Gupta D.K."/>
            <person name="Thines M."/>
            <person name="Stinear T.P."/>
            <person name="Bode H.B."/>
        </authorList>
    </citation>
    <scope>NUCLEOTIDE SEQUENCE [LARGE SCALE GENOMIC DNA]</scope>
    <source>
        <strain evidence="2 3">PB68.1</strain>
    </source>
</reference>
<dbReference type="AlphaFoldDB" id="A0A1C0U028"/>
<feature type="signal peptide" evidence="1">
    <location>
        <begin position="1"/>
        <end position="19"/>
    </location>
</feature>
<gene>
    <name evidence="2" type="ORF">Ppb6_03490</name>
</gene>
<evidence type="ECO:0000313" key="3">
    <source>
        <dbReference type="Proteomes" id="UP000093476"/>
    </source>
</evidence>
<comment type="caution">
    <text evidence="2">The sequence shown here is derived from an EMBL/GenBank/DDBJ whole genome shotgun (WGS) entry which is preliminary data.</text>
</comment>
<dbReference type="EMBL" id="LOMY01000165">
    <property type="protein sequence ID" value="OCQ51269.1"/>
    <property type="molecule type" value="Genomic_DNA"/>
</dbReference>
<organism evidence="2 3">
    <name type="scientific">Photorhabdus australis subsp. thailandensis</name>
    <dbReference type="NCBI Taxonomy" id="2805096"/>
    <lineage>
        <taxon>Bacteria</taxon>
        <taxon>Pseudomonadati</taxon>
        <taxon>Pseudomonadota</taxon>
        <taxon>Gammaproteobacteria</taxon>
        <taxon>Enterobacterales</taxon>
        <taxon>Morganellaceae</taxon>
        <taxon>Photorhabdus</taxon>
    </lineage>
</organism>
<feature type="chain" id="PRO_5008646611" description="Preprotein translocase subunit SecD" evidence="1">
    <location>
        <begin position="20"/>
        <end position="131"/>
    </location>
</feature>
<sequence precursor="true">MRSLLVIMLLLSVITGCSSNPDKPVQIEQGLKFAFSSGDKFILTQACTAQIDYLGADEGGNNQLAIVVKKDNPCFPHLDTLINKNIGSQVTISFKGIPIISNTIQTALGPSFRMSIKDTEQAMNIVDTLRN</sequence>
<protein>
    <recommendedName>
        <fullName evidence="4">Preprotein translocase subunit SecD</fullName>
    </recommendedName>
</protein>
<dbReference type="PATRIC" id="fig|286156.4.peg.4024"/>
<accession>A0A1C0U028</accession>
<dbReference type="Proteomes" id="UP000093476">
    <property type="component" value="Unassembled WGS sequence"/>
</dbReference>